<feature type="compositionally biased region" description="Basic and acidic residues" evidence="4">
    <location>
        <begin position="37"/>
        <end position="51"/>
    </location>
</feature>
<feature type="region of interest" description="Disordered" evidence="4">
    <location>
        <begin position="37"/>
        <end position="86"/>
    </location>
</feature>
<dbReference type="InterPro" id="IPR020070">
    <property type="entry name" value="Ribosomal_bL9_N"/>
</dbReference>
<keyword evidence="2" id="KW-0689">Ribosomal protein</keyword>
<name>A0A2K9VEV6_9CAUD</name>
<protein>
    <recommendedName>
        <fullName evidence="5">Ribosomal protein L9 domain-containing protein</fullName>
    </recommendedName>
</protein>
<organism evidence="6 7">
    <name type="scientific">Mycobacterium phage Rem711</name>
    <dbReference type="NCBI Taxonomy" id="2079285"/>
    <lineage>
        <taxon>Viruses</taxon>
        <taxon>Duplodnaviria</taxon>
        <taxon>Heunggongvirae</taxon>
        <taxon>Uroviricota</taxon>
        <taxon>Caudoviricetes</taxon>
        <taxon>Trigintaduovirus</taxon>
        <taxon>Trigintaduovirus rem711</taxon>
    </lineage>
</organism>
<keyword evidence="7" id="KW-1185">Reference proteome</keyword>
<gene>
    <name evidence="6" type="ORF">SEA_REM711_19</name>
</gene>
<comment type="similarity">
    <text evidence="1">Belongs to the bacterial ribosomal protein bL9 family.</text>
</comment>
<feature type="domain" description="Ribosomal protein L9" evidence="5">
    <location>
        <begin position="1"/>
        <end position="45"/>
    </location>
</feature>
<evidence type="ECO:0000256" key="4">
    <source>
        <dbReference type="SAM" id="MobiDB-lite"/>
    </source>
</evidence>
<evidence type="ECO:0000256" key="2">
    <source>
        <dbReference type="ARBA" id="ARBA00022980"/>
    </source>
</evidence>
<dbReference type="GO" id="GO:1990904">
    <property type="term" value="C:ribonucleoprotein complex"/>
    <property type="evidence" value="ECO:0007669"/>
    <property type="project" value="UniProtKB-KW"/>
</dbReference>
<proteinExistence type="inferred from homology"/>
<evidence type="ECO:0000256" key="3">
    <source>
        <dbReference type="ARBA" id="ARBA00023274"/>
    </source>
</evidence>
<accession>A0A2K9VEV6</accession>
<keyword evidence="3" id="KW-0687">Ribonucleoprotein</keyword>
<dbReference type="Gene3D" id="3.40.5.10">
    <property type="entry name" value="Ribosomal protein L9, N-terminal domain"/>
    <property type="match status" value="1"/>
</dbReference>
<dbReference type="Pfam" id="PF01281">
    <property type="entry name" value="Ribosomal_L9_N"/>
    <property type="match status" value="1"/>
</dbReference>
<evidence type="ECO:0000313" key="7">
    <source>
        <dbReference type="Proteomes" id="UP000241185"/>
    </source>
</evidence>
<sequence>MKVILTKPIRSRQAGEVLDVDSGSAKNMVEKRKVAQYFDPDKHKQTAERTAPRRGNVNTTQVVEADEPAAPSSAVDDAGEPGQPAD</sequence>
<dbReference type="Proteomes" id="UP000241185">
    <property type="component" value="Segment"/>
</dbReference>
<dbReference type="EMBL" id="MG770216">
    <property type="protein sequence ID" value="AUV60797.1"/>
    <property type="molecule type" value="Genomic_DNA"/>
</dbReference>
<evidence type="ECO:0000256" key="1">
    <source>
        <dbReference type="ARBA" id="ARBA00010605"/>
    </source>
</evidence>
<evidence type="ECO:0000313" key="6">
    <source>
        <dbReference type="EMBL" id="AUV60797.1"/>
    </source>
</evidence>
<reference evidence="7" key="1">
    <citation type="submission" date="2018-01" db="EMBL/GenBank/DDBJ databases">
        <authorList>
            <person name="Gatt S.M."/>
            <person name="Isern S."/>
            <person name="Jenkins M."/>
            <person name="Tan A.L."/>
            <person name="Michael S.F."/>
            <person name="Moore R.E."/>
            <person name="Ware V.C."/>
            <person name="Garlena R.A."/>
            <person name="Russell D.A."/>
            <person name="Pope W.H."/>
            <person name="Jacobs-Sera D."/>
            <person name="Hendrix R.W."/>
            <person name="Hatfull G.F."/>
        </authorList>
    </citation>
    <scope>NUCLEOTIDE SEQUENCE [LARGE SCALE GENOMIC DNA]</scope>
</reference>
<dbReference type="SUPFAM" id="SSF55658">
    <property type="entry name" value="L9 N-domain-like"/>
    <property type="match status" value="1"/>
</dbReference>
<evidence type="ECO:0000259" key="5">
    <source>
        <dbReference type="Pfam" id="PF01281"/>
    </source>
</evidence>
<dbReference type="InterPro" id="IPR036935">
    <property type="entry name" value="Ribosomal_bL9_N_sf"/>
</dbReference>
<dbReference type="InterPro" id="IPR009027">
    <property type="entry name" value="Ribosomal_bL9/RNase_H1_N"/>
</dbReference>